<evidence type="ECO:0000313" key="1">
    <source>
        <dbReference type="EMBL" id="GFN85354.1"/>
    </source>
</evidence>
<name>A0AAV3YQD6_9GAST</name>
<comment type="caution">
    <text evidence="1">The sequence shown here is derived from an EMBL/GenBank/DDBJ whole genome shotgun (WGS) entry which is preliminary data.</text>
</comment>
<dbReference type="AlphaFoldDB" id="A0AAV3YQD6"/>
<evidence type="ECO:0000313" key="2">
    <source>
        <dbReference type="Proteomes" id="UP000735302"/>
    </source>
</evidence>
<protein>
    <submittedName>
        <fullName evidence="1">Uncharacterized protein</fullName>
    </submittedName>
</protein>
<organism evidence="1 2">
    <name type="scientific">Plakobranchus ocellatus</name>
    <dbReference type="NCBI Taxonomy" id="259542"/>
    <lineage>
        <taxon>Eukaryota</taxon>
        <taxon>Metazoa</taxon>
        <taxon>Spiralia</taxon>
        <taxon>Lophotrochozoa</taxon>
        <taxon>Mollusca</taxon>
        <taxon>Gastropoda</taxon>
        <taxon>Heterobranchia</taxon>
        <taxon>Euthyneura</taxon>
        <taxon>Panpulmonata</taxon>
        <taxon>Sacoglossa</taxon>
        <taxon>Placobranchoidea</taxon>
        <taxon>Plakobranchidae</taxon>
        <taxon>Plakobranchus</taxon>
    </lineage>
</organism>
<accession>A0AAV3YQD6</accession>
<dbReference type="Proteomes" id="UP000735302">
    <property type="component" value="Unassembled WGS sequence"/>
</dbReference>
<keyword evidence="2" id="KW-1185">Reference proteome</keyword>
<gene>
    <name evidence="1" type="ORF">PoB_001186000</name>
</gene>
<reference evidence="1 2" key="1">
    <citation type="journal article" date="2021" name="Elife">
        <title>Chloroplast acquisition without the gene transfer in kleptoplastic sea slugs, Plakobranchus ocellatus.</title>
        <authorList>
            <person name="Maeda T."/>
            <person name="Takahashi S."/>
            <person name="Yoshida T."/>
            <person name="Shimamura S."/>
            <person name="Takaki Y."/>
            <person name="Nagai Y."/>
            <person name="Toyoda A."/>
            <person name="Suzuki Y."/>
            <person name="Arimoto A."/>
            <person name="Ishii H."/>
            <person name="Satoh N."/>
            <person name="Nishiyama T."/>
            <person name="Hasebe M."/>
            <person name="Maruyama T."/>
            <person name="Minagawa J."/>
            <person name="Obokata J."/>
            <person name="Shigenobu S."/>
        </authorList>
    </citation>
    <scope>NUCLEOTIDE SEQUENCE [LARGE SCALE GENOMIC DNA]</scope>
</reference>
<proteinExistence type="predicted"/>
<dbReference type="EMBL" id="BLXT01001405">
    <property type="protein sequence ID" value="GFN85354.1"/>
    <property type="molecule type" value="Genomic_DNA"/>
</dbReference>
<sequence>MGTTTLSAAIAIPSPPCPEEQPSQLINALDLHLPKAHQPPAEKREEMLYTWEDISRVLPHKRYYTKAGAGYVMCMTLKEAFTIFKAERPDADVKFMKFTMFGPENVRLVGQVHPETYTCVYCLNVRHKKDAINKILTRAVKGPSTSNQLPPEVKMLDFLLCDKKEGRE</sequence>